<dbReference type="Proteomes" id="UP000658225">
    <property type="component" value="Unassembled WGS sequence"/>
</dbReference>
<sequence>MIGKRYGIKISGGGDLPGFLSKLAVTGTKITAISIMDGVAHFRTDKKGVAQIRRHRRRYRLKTNITIISSEENAGGILSSYRFLIACIIPFIASFFLWTVEVESDMPEIVERIEGKLEKSSIIPFKPIAFIPDEGEIRRDLMLDEPALSWVRIRRVGATLTIIPMLSPPSTNTTKVDGPPSDLVARTGGVITRFELEKGERVSRVHQTVKEGDVLATGTLEQGDKTAVVGADGSVYADYWIEYAFNLPKKINFQTQGEEIVAYTFHPPWQRNNEKSKNNNEKEWLPWPLITSERHVKEIAGQFELAEGMEQTTLIPLLKYKLLSETFSKAIIRDEQILHVTYDNDKVSGTILFLINDDIAIKRPIPQGD</sequence>
<gene>
    <name evidence="2" type="ORF">H4683_000788</name>
</gene>
<evidence type="ECO:0000313" key="3">
    <source>
        <dbReference type="Proteomes" id="UP000658225"/>
    </source>
</evidence>
<dbReference type="AlphaFoldDB" id="A0A927MFD6"/>
<dbReference type="RefSeq" id="WP_192597531.1">
    <property type="nucleotide sequence ID" value="NZ_JADBEL010000003.1"/>
</dbReference>
<keyword evidence="1" id="KW-0472">Membrane</keyword>
<keyword evidence="3" id="KW-1185">Reference proteome</keyword>
<dbReference type="EMBL" id="JADBEL010000003">
    <property type="protein sequence ID" value="MBE1553714.1"/>
    <property type="molecule type" value="Genomic_DNA"/>
</dbReference>
<accession>A0A927MFD6</accession>
<feature type="transmembrane region" description="Helical" evidence="1">
    <location>
        <begin position="81"/>
        <end position="100"/>
    </location>
</feature>
<dbReference type="Pfam" id="PF06898">
    <property type="entry name" value="YqfD"/>
    <property type="match status" value="1"/>
</dbReference>
<organism evidence="2 3">
    <name type="scientific">Sporosarcina limicola</name>
    <dbReference type="NCBI Taxonomy" id="34101"/>
    <lineage>
        <taxon>Bacteria</taxon>
        <taxon>Bacillati</taxon>
        <taxon>Bacillota</taxon>
        <taxon>Bacilli</taxon>
        <taxon>Bacillales</taxon>
        <taxon>Caryophanaceae</taxon>
        <taxon>Sporosarcina</taxon>
    </lineage>
</organism>
<proteinExistence type="predicted"/>
<name>A0A927MFD6_9BACL</name>
<keyword evidence="1" id="KW-1133">Transmembrane helix</keyword>
<evidence type="ECO:0000313" key="2">
    <source>
        <dbReference type="EMBL" id="MBE1553714.1"/>
    </source>
</evidence>
<evidence type="ECO:0008006" key="4">
    <source>
        <dbReference type="Google" id="ProtNLM"/>
    </source>
</evidence>
<dbReference type="InterPro" id="IPR010690">
    <property type="entry name" value="YqfD"/>
</dbReference>
<protein>
    <recommendedName>
        <fullName evidence="4">Stage IV sporulation protein</fullName>
    </recommendedName>
</protein>
<keyword evidence="1" id="KW-0812">Transmembrane</keyword>
<reference evidence="2" key="1">
    <citation type="submission" date="2020-10" db="EMBL/GenBank/DDBJ databases">
        <title>Genomic Encyclopedia of Type Strains, Phase IV (KMG-IV): sequencing the most valuable type-strain genomes for metagenomic binning, comparative biology and taxonomic classification.</title>
        <authorList>
            <person name="Goeker M."/>
        </authorList>
    </citation>
    <scope>NUCLEOTIDE SEQUENCE</scope>
    <source>
        <strain evidence="2">DSM 13886</strain>
    </source>
</reference>
<comment type="caution">
    <text evidence="2">The sequence shown here is derived from an EMBL/GenBank/DDBJ whole genome shotgun (WGS) entry which is preliminary data.</text>
</comment>
<evidence type="ECO:0000256" key="1">
    <source>
        <dbReference type="SAM" id="Phobius"/>
    </source>
</evidence>